<feature type="region of interest" description="Disordered" evidence="1">
    <location>
        <begin position="1"/>
        <end position="126"/>
    </location>
</feature>
<sequence length="126" mass="13555">SHGGSSSSVTQQQTETQTEAPVKANFSKKRFNTATRETKAEDAPAPAASKPSRGRFGRLKSHGGSSSSVTQQQTETQTEAPVKANFSKKRFNTATRETKAEDAPAPAASKPSRGRFGRRTYTFMSS</sequence>
<feature type="compositionally biased region" description="Basic residues" evidence="1">
    <location>
        <begin position="52"/>
        <end position="61"/>
    </location>
</feature>
<evidence type="ECO:0000313" key="2">
    <source>
        <dbReference type="EMBL" id="CAH2211250.1"/>
    </source>
</evidence>
<organism evidence="2 3">
    <name type="scientific">Pararge aegeria aegeria</name>
    <dbReference type="NCBI Taxonomy" id="348720"/>
    <lineage>
        <taxon>Eukaryota</taxon>
        <taxon>Metazoa</taxon>
        <taxon>Ecdysozoa</taxon>
        <taxon>Arthropoda</taxon>
        <taxon>Hexapoda</taxon>
        <taxon>Insecta</taxon>
        <taxon>Pterygota</taxon>
        <taxon>Neoptera</taxon>
        <taxon>Endopterygota</taxon>
        <taxon>Lepidoptera</taxon>
        <taxon>Glossata</taxon>
        <taxon>Ditrysia</taxon>
        <taxon>Papilionoidea</taxon>
        <taxon>Nymphalidae</taxon>
        <taxon>Satyrinae</taxon>
        <taxon>Satyrini</taxon>
        <taxon>Parargina</taxon>
        <taxon>Pararge</taxon>
    </lineage>
</organism>
<comment type="caution">
    <text evidence="2">The sequence shown here is derived from an EMBL/GenBank/DDBJ whole genome shotgun (WGS) entry which is preliminary data.</text>
</comment>
<evidence type="ECO:0000256" key="1">
    <source>
        <dbReference type="SAM" id="MobiDB-lite"/>
    </source>
</evidence>
<feature type="non-terminal residue" evidence="2">
    <location>
        <position position="1"/>
    </location>
</feature>
<accession>A0A8S4QKG9</accession>
<protein>
    <submittedName>
        <fullName evidence="2">Jg4167 protein</fullName>
    </submittedName>
</protein>
<dbReference type="Proteomes" id="UP000838756">
    <property type="component" value="Unassembled WGS sequence"/>
</dbReference>
<gene>
    <name evidence="2" type="primary">jg4167</name>
    <name evidence="2" type="ORF">PAEG_LOCUS3081</name>
</gene>
<dbReference type="EMBL" id="CAKXAJ010009648">
    <property type="protein sequence ID" value="CAH2211250.1"/>
    <property type="molecule type" value="Genomic_DNA"/>
</dbReference>
<feature type="compositionally biased region" description="Low complexity" evidence="1">
    <location>
        <begin position="1"/>
        <end position="19"/>
    </location>
</feature>
<evidence type="ECO:0000313" key="3">
    <source>
        <dbReference type="Proteomes" id="UP000838756"/>
    </source>
</evidence>
<reference evidence="2" key="1">
    <citation type="submission" date="2022-03" db="EMBL/GenBank/DDBJ databases">
        <authorList>
            <person name="Lindestad O."/>
        </authorList>
    </citation>
    <scope>NUCLEOTIDE SEQUENCE</scope>
</reference>
<dbReference type="OrthoDB" id="8197504at2759"/>
<dbReference type="AlphaFoldDB" id="A0A8S4QKG9"/>
<name>A0A8S4QKG9_9NEOP</name>
<proteinExistence type="predicted"/>
<keyword evidence="3" id="KW-1185">Reference proteome</keyword>
<feature type="compositionally biased region" description="Low complexity" evidence="1">
    <location>
        <begin position="65"/>
        <end position="79"/>
    </location>
</feature>